<evidence type="ECO:0000256" key="3">
    <source>
        <dbReference type="ARBA" id="ARBA00022692"/>
    </source>
</evidence>
<gene>
    <name evidence="9" type="ORF">LWI29_037684</name>
</gene>
<keyword evidence="4" id="KW-0029">Amino-acid transport</keyword>
<name>A0AA39SIL2_ACESA</name>
<evidence type="ECO:0000256" key="4">
    <source>
        <dbReference type="ARBA" id="ARBA00022970"/>
    </source>
</evidence>
<dbReference type="Pfam" id="PF01490">
    <property type="entry name" value="Aa_trans"/>
    <property type="match status" value="1"/>
</dbReference>
<keyword evidence="10" id="KW-1185">Reference proteome</keyword>
<comment type="caution">
    <text evidence="9">The sequence shown here is derived from an EMBL/GenBank/DDBJ whole genome shotgun (WGS) entry which is preliminary data.</text>
</comment>
<dbReference type="GO" id="GO:0016020">
    <property type="term" value="C:membrane"/>
    <property type="evidence" value="ECO:0007669"/>
    <property type="project" value="UniProtKB-SubCell"/>
</dbReference>
<evidence type="ECO:0000256" key="1">
    <source>
        <dbReference type="ARBA" id="ARBA00004370"/>
    </source>
</evidence>
<reference evidence="9" key="2">
    <citation type="submission" date="2023-06" db="EMBL/GenBank/DDBJ databases">
        <authorList>
            <person name="Swenson N.G."/>
            <person name="Wegrzyn J.L."/>
            <person name="Mcevoy S.L."/>
        </authorList>
    </citation>
    <scope>NUCLEOTIDE SEQUENCE</scope>
    <source>
        <strain evidence="9">NS2018</strain>
        <tissue evidence="9">Leaf</tissue>
    </source>
</reference>
<evidence type="ECO:0000259" key="8">
    <source>
        <dbReference type="Pfam" id="PF01490"/>
    </source>
</evidence>
<proteinExistence type="predicted"/>
<dbReference type="Proteomes" id="UP001168877">
    <property type="component" value="Unassembled WGS sequence"/>
</dbReference>
<keyword evidence="3 7" id="KW-0812">Transmembrane</keyword>
<feature type="domain" description="Amino acid transporter transmembrane" evidence="8">
    <location>
        <begin position="40"/>
        <end position="97"/>
    </location>
</feature>
<keyword evidence="5 7" id="KW-1133">Transmembrane helix</keyword>
<feature type="transmembrane region" description="Helical" evidence="7">
    <location>
        <begin position="70"/>
        <end position="91"/>
    </location>
</feature>
<evidence type="ECO:0000256" key="2">
    <source>
        <dbReference type="ARBA" id="ARBA00022448"/>
    </source>
</evidence>
<dbReference type="EMBL" id="JAUESC010000004">
    <property type="protein sequence ID" value="KAK0598756.1"/>
    <property type="molecule type" value="Genomic_DNA"/>
</dbReference>
<dbReference type="GO" id="GO:0006865">
    <property type="term" value="P:amino acid transport"/>
    <property type="evidence" value="ECO:0007669"/>
    <property type="project" value="UniProtKB-KW"/>
</dbReference>
<reference evidence="9" key="1">
    <citation type="journal article" date="2022" name="Plant J.">
        <title>Strategies of tolerance reflected in two North American maple genomes.</title>
        <authorList>
            <person name="McEvoy S.L."/>
            <person name="Sezen U.U."/>
            <person name="Trouern-Trend A."/>
            <person name="McMahon S.M."/>
            <person name="Schaberg P.G."/>
            <person name="Yang J."/>
            <person name="Wegrzyn J.L."/>
            <person name="Swenson N.G."/>
        </authorList>
    </citation>
    <scope>NUCLEOTIDE SEQUENCE</scope>
    <source>
        <strain evidence="9">NS2018</strain>
    </source>
</reference>
<accession>A0AA39SIL2</accession>
<keyword evidence="2" id="KW-0813">Transport</keyword>
<keyword evidence="6 7" id="KW-0472">Membrane</keyword>
<evidence type="ECO:0000313" key="9">
    <source>
        <dbReference type="EMBL" id="KAK0598756.1"/>
    </source>
</evidence>
<dbReference type="AlphaFoldDB" id="A0AA39SIL2"/>
<sequence length="106" mass="11602">MSNDGLTLKVPLIVDEKQQGVWLKLEDVESNHVHLINTNTTSFFKTCFNGLSALSGVGILSTPYALSSGGWLSLILLFVMAITAFYTGLLIKDAWMRIPTSEVIPT</sequence>
<organism evidence="9 10">
    <name type="scientific">Acer saccharum</name>
    <name type="common">Sugar maple</name>
    <dbReference type="NCBI Taxonomy" id="4024"/>
    <lineage>
        <taxon>Eukaryota</taxon>
        <taxon>Viridiplantae</taxon>
        <taxon>Streptophyta</taxon>
        <taxon>Embryophyta</taxon>
        <taxon>Tracheophyta</taxon>
        <taxon>Spermatophyta</taxon>
        <taxon>Magnoliopsida</taxon>
        <taxon>eudicotyledons</taxon>
        <taxon>Gunneridae</taxon>
        <taxon>Pentapetalae</taxon>
        <taxon>rosids</taxon>
        <taxon>malvids</taxon>
        <taxon>Sapindales</taxon>
        <taxon>Sapindaceae</taxon>
        <taxon>Hippocastanoideae</taxon>
        <taxon>Acereae</taxon>
        <taxon>Acer</taxon>
    </lineage>
</organism>
<evidence type="ECO:0000256" key="6">
    <source>
        <dbReference type="ARBA" id="ARBA00023136"/>
    </source>
</evidence>
<dbReference type="InterPro" id="IPR013057">
    <property type="entry name" value="AA_transpt_TM"/>
</dbReference>
<protein>
    <recommendedName>
        <fullName evidence="8">Amino acid transporter transmembrane domain-containing protein</fullName>
    </recommendedName>
</protein>
<comment type="subcellular location">
    <subcellularLocation>
        <location evidence="1">Membrane</location>
    </subcellularLocation>
</comment>
<evidence type="ECO:0000256" key="5">
    <source>
        <dbReference type="ARBA" id="ARBA00022989"/>
    </source>
</evidence>
<evidence type="ECO:0000313" key="10">
    <source>
        <dbReference type="Proteomes" id="UP001168877"/>
    </source>
</evidence>
<evidence type="ECO:0000256" key="7">
    <source>
        <dbReference type="SAM" id="Phobius"/>
    </source>
</evidence>